<reference evidence="10" key="1">
    <citation type="submission" date="2017-02" db="EMBL/GenBank/DDBJ databases">
        <authorList>
            <person name="Regsiter A."/>
            <person name="William W."/>
        </authorList>
    </citation>
    <scope>NUCLEOTIDE SEQUENCE</scope>
    <source>
        <strain evidence="10">Bib</strain>
    </source>
</reference>
<proteinExistence type="inferred from homology"/>
<comment type="similarity">
    <text evidence="7">Belongs to the IspG family.</text>
</comment>
<keyword evidence="1 7" id="KW-0004">4Fe-4S</keyword>
<dbReference type="InterPro" id="IPR016425">
    <property type="entry name" value="IspG_bac"/>
</dbReference>
<keyword evidence="2 7" id="KW-0479">Metal-binding</keyword>
<evidence type="ECO:0000256" key="2">
    <source>
        <dbReference type="ARBA" id="ARBA00022723"/>
    </source>
</evidence>
<dbReference type="GO" id="GO:0046429">
    <property type="term" value="F:4-hydroxy-3-methylbut-2-en-1-yl diphosphate synthase activity (ferredoxin)"/>
    <property type="evidence" value="ECO:0007669"/>
    <property type="project" value="UniProtKB-UniRule"/>
</dbReference>
<dbReference type="Gene3D" id="3.20.20.20">
    <property type="entry name" value="Dihydropteroate synthase-like"/>
    <property type="match status" value="1"/>
</dbReference>
<dbReference type="InterPro" id="IPR004588">
    <property type="entry name" value="IspG_bac-typ"/>
</dbReference>
<feature type="domain" description="IspG C-terminal" evidence="9">
    <location>
        <begin position="274"/>
        <end position="359"/>
    </location>
</feature>
<evidence type="ECO:0000256" key="3">
    <source>
        <dbReference type="ARBA" id="ARBA00023002"/>
    </source>
</evidence>
<feature type="binding site" evidence="7">
    <location>
        <position position="280"/>
    </location>
    <ligand>
        <name>[4Fe-4S] cluster</name>
        <dbReference type="ChEBI" id="CHEBI:49883"/>
    </ligand>
</feature>
<dbReference type="GO" id="GO:0141197">
    <property type="term" value="F:4-hydroxy-3-methylbut-2-enyl-diphosphate synthase activity (flavodoxin)"/>
    <property type="evidence" value="ECO:0007669"/>
    <property type="project" value="UniProtKB-EC"/>
</dbReference>
<dbReference type="Pfam" id="PF26540">
    <property type="entry name" value="GcpE_C"/>
    <property type="match status" value="1"/>
</dbReference>
<accession>A0A3P3XGU3</accession>
<organism evidence="10">
    <name type="scientific">uncultured spirochete</name>
    <dbReference type="NCBI Taxonomy" id="156406"/>
    <lineage>
        <taxon>Bacteria</taxon>
        <taxon>Pseudomonadati</taxon>
        <taxon>Spirochaetota</taxon>
        <taxon>Spirochaetia</taxon>
        <taxon>Spirochaetales</taxon>
        <taxon>environmental samples</taxon>
    </lineage>
</organism>
<dbReference type="GO" id="GO:0019288">
    <property type="term" value="P:isopentenyl diphosphate biosynthetic process, methylerythritol 4-phosphate pathway"/>
    <property type="evidence" value="ECO:0007669"/>
    <property type="project" value="UniProtKB-UniRule"/>
</dbReference>
<evidence type="ECO:0000256" key="7">
    <source>
        <dbReference type="HAMAP-Rule" id="MF_00159"/>
    </source>
</evidence>
<sequence length="368" mass="39468">MAANISGGVPAERKAVKVGDVLMGQGWPVSIQTMWKDPLPAFSSPDDERLQPILKRLVALKAIGCQIIRFAVPDIAAAEALGMLAGFSPMPVVADIHFDWRIALRCMDFPIAKVRINPGNIGAEWKVREVAAKALDKGIPIRIGINGGSLPKDLDGEPDLALAALKAAAREIEVLESMHFSDIVVSLKLNEPETVIRANELFAAQYPYPLHLGVTEAGPLVAGVVRNTAALVPLLKKDIGATIRVSLSDTMEQEVLAGKEILACAGKKMNGARIVSCPRCGRATFDTHAFTARWMERLYSIGVDISVAVMGCVVNGPGEARHADIGITGSGNSVLIFKHGEIVRRIAKEEADKAFGEELDALVREKSM</sequence>
<name>A0A3P3XGU3_9SPIR</name>
<dbReference type="GO" id="GO:0016114">
    <property type="term" value="P:terpenoid biosynthetic process"/>
    <property type="evidence" value="ECO:0007669"/>
    <property type="project" value="InterPro"/>
</dbReference>
<dbReference type="PIRSF" id="PIRSF004640">
    <property type="entry name" value="IspG"/>
    <property type="match status" value="1"/>
</dbReference>
<evidence type="ECO:0000313" key="10">
    <source>
        <dbReference type="EMBL" id="SLM10130.1"/>
    </source>
</evidence>
<dbReference type="EMBL" id="FWDM01000003">
    <property type="protein sequence ID" value="SLM10130.1"/>
    <property type="molecule type" value="Genomic_DNA"/>
</dbReference>
<gene>
    <name evidence="7 10" type="primary">ispG</name>
    <name evidence="10" type="ORF">SPIROBIBN47_110047</name>
</gene>
<dbReference type="PANTHER" id="PTHR30454:SF0">
    <property type="entry name" value="4-HYDROXY-3-METHYLBUT-2-EN-1-YL DIPHOSPHATE SYNTHASE (FERREDOXIN), CHLOROPLASTIC"/>
    <property type="match status" value="1"/>
</dbReference>
<evidence type="ECO:0000256" key="1">
    <source>
        <dbReference type="ARBA" id="ARBA00022485"/>
    </source>
</evidence>
<feature type="binding site" evidence="7">
    <location>
        <position position="319"/>
    </location>
    <ligand>
        <name>[4Fe-4S] cluster</name>
        <dbReference type="ChEBI" id="CHEBI:49883"/>
    </ligand>
</feature>
<dbReference type="HAMAP" id="MF_00159">
    <property type="entry name" value="IspG"/>
    <property type="match status" value="1"/>
</dbReference>
<dbReference type="EC" id="1.17.7.3" evidence="7"/>
<dbReference type="InterPro" id="IPR058579">
    <property type="entry name" value="IspG_C"/>
</dbReference>
<dbReference type="Pfam" id="PF04551">
    <property type="entry name" value="GcpE"/>
    <property type="match status" value="1"/>
</dbReference>
<feature type="domain" description="IspG TIM-barrel" evidence="8">
    <location>
        <begin position="14"/>
        <end position="258"/>
    </location>
</feature>
<evidence type="ECO:0000256" key="6">
    <source>
        <dbReference type="ARBA" id="ARBA00023229"/>
    </source>
</evidence>
<comment type="cofactor">
    <cofactor evidence="7">
        <name>[4Fe-4S] cluster</name>
        <dbReference type="ChEBI" id="CHEBI:49883"/>
    </cofactor>
    <text evidence="7">Binds 1 [4Fe-4S] cluster.</text>
</comment>
<comment type="catalytic activity">
    <reaction evidence="7">
        <text>(2E)-4-hydroxy-3-methylbut-2-enyl diphosphate + oxidized [flavodoxin] + H2O + 2 H(+) = 2-C-methyl-D-erythritol 2,4-cyclic diphosphate + reduced [flavodoxin]</text>
        <dbReference type="Rhea" id="RHEA:43604"/>
        <dbReference type="Rhea" id="RHEA-COMP:10622"/>
        <dbReference type="Rhea" id="RHEA-COMP:10623"/>
        <dbReference type="ChEBI" id="CHEBI:15377"/>
        <dbReference type="ChEBI" id="CHEBI:15378"/>
        <dbReference type="ChEBI" id="CHEBI:57618"/>
        <dbReference type="ChEBI" id="CHEBI:58210"/>
        <dbReference type="ChEBI" id="CHEBI:58483"/>
        <dbReference type="ChEBI" id="CHEBI:128753"/>
        <dbReference type="EC" id="1.17.7.3"/>
    </reaction>
</comment>
<evidence type="ECO:0000256" key="4">
    <source>
        <dbReference type="ARBA" id="ARBA00023004"/>
    </source>
</evidence>
<evidence type="ECO:0000259" key="8">
    <source>
        <dbReference type="Pfam" id="PF04551"/>
    </source>
</evidence>
<dbReference type="SUPFAM" id="SSF56014">
    <property type="entry name" value="Nitrite and sulphite reductase 4Fe-4S domain-like"/>
    <property type="match status" value="1"/>
</dbReference>
<dbReference type="Gene3D" id="3.30.413.10">
    <property type="entry name" value="Sulfite Reductase Hemoprotein, domain 1"/>
    <property type="match status" value="1"/>
</dbReference>
<dbReference type="GO" id="GO:0051539">
    <property type="term" value="F:4 iron, 4 sulfur cluster binding"/>
    <property type="evidence" value="ECO:0007669"/>
    <property type="project" value="UniProtKB-UniRule"/>
</dbReference>
<comment type="pathway">
    <text evidence="7">Isoprenoid biosynthesis; isopentenyl diphosphate biosynthesis via DXP pathway; isopentenyl diphosphate from 1-deoxy-D-xylulose 5-phosphate: step 5/6.</text>
</comment>
<dbReference type="NCBIfam" id="TIGR00612">
    <property type="entry name" value="ispG_gcpE"/>
    <property type="match status" value="1"/>
</dbReference>
<dbReference type="InterPro" id="IPR045854">
    <property type="entry name" value="NO2/SO3_Rdtase_4Fe4S_sf"/>
</dbReference>
<keyword evidence="3 7" id="KW-0560">Oxidoreductase</keyword>
<dbReference type="SUPFAM" id="SSF51717">
    <property type="entry name" value="Dihydropteroate synthetase-like"/>
    <property type="match status" value="1"/>
</dbReference>
<dbReference type="InterPro" id="IPR011005">
    <property type="entry name" value="Dihydropteroate_synth-like_sf"/>
</dbReference>
<keyword evidence="5 7" id="KW-0411">Iron-sulfur</keyword>
<feature type="binding site" evidence="7">
    <location>
        <position position="277"/>
    </location>
    <ligand>
        <name>[4Fe-4S] cluster</name>
        <dbReference type="ChEBI" id="CHEBI:49883"/>
    </ligand>
</feature>
<keyword evidence="6 7" id="KW-0414">Isoprene biosynthesis</keyword>
<evidence type="ECO:0000259" key="9">
    <source>
        <dbReference type="Pfam" id="PF26540"/>
    </source>
</evidence>
<dbReference type="UniPathway" id="UPA00056">
    <property type="reaction ID" value="UER00096"/>
</dbReference>
<protein>
    <recommendedName>
        <fullName evidence="7">4-hydroxy-3-methylbut-2-en-1-yl diphosphate synthase (flavodoxin)</fullName>
        <ecNumber evidence="7">1.17.7.3</ecNumber>
    </recommendedName>
    <alternativeName>
        <fullName evidence="7">1-hydroxy-2-methyl-2-(E)-butenyl 4-diphosphate synthase</fullName>
    </alternativeName>
</protein>
<feature type="binding site" evidence="7">
    <location>
        <position position="312"/>
    </location>
    <ligand>
        <name>[4Fe-4S] cluster</name>
        <dbReference type="ChEBI" id="CHEBI:49883"/>
    </ligand>
</feature>
<keyword evidence="4 7" id="KW-0408">Iron</keyword>
<dbReference type="InterPro" id="IPR058578">
    <property type="entry name" value="IspG_TIM"/>
</dbReference>
<dbReference type="AlphaFoldDB" id="A0A3P3XGU3"/>
<dbReference type="GO" id="GO:0005506">
    <property type="term" value="F:iron ion binding"/>
    <property type="evidence" value="ECO:0007669"/>
    <property type="project" value="InterPro"/>
</dbReference>
<evidence type="ECO:0000256" key="5">
    <source>
        <dbReference type="ARBA" id="ARBA00023014"/>
    </source>
</evidence>
<comment type="function">
    <text evidence="7">Converts 2C-methyl-D-erythritol 2,4-cyclodiphosphate (ME-2,4cPP) into 1-hydroxy-2-methyl-2-(E)-butenyl 4-diphosphate.</text>
</comment>
<dbReference type="PANTHER" id="PTHR30454">
    <property type="entry name" value="4-HYDROXY-3-METHYLBUT-2-EN-1-YL DIPHOSPHATE SYNTHASE"/>
    <property type="match status" value="1"/>
</dbReference>